<reference evidence="4" key="1">
    <citation type="submission" date="2019-03" db="EMBL/GenBank/DDBJ databases">
        <authorList>
            <person name="Mank J."/>
            <person name="Almeida P."/>
        </authorList>
    </citation>
    <scope>NUCLEOTIDE SEQUENCE</scope>
    <source>
        <strain evidence="4">78183</strain>
    </source>
</reference>
<evidence type="ECO:0000256" key="3">
    <source>
        <dbReference type="SAM" id="MobiDB-lite"/>
    </source>
</evidence>
<dbReference type="AlphaFoldDB" id="A0A6N2MGN8"/>
<keyword evidence="2" id="KW-0802">TPR repeat</keyword>
<feature type="region of interest" description="Disordered" evidence="3">
    <location>
        <begin position="328"/>
        <end position="351"/>
    </location>
</feature>
<name>A0A6N2MGN8_SALVM</name>
<sequence>MDGIPGATPRLTIIISRGSTALKNGHFHEAARCFKKARHASNQLQGESALERSLLHHFYGISLLSEIPFQGDGDPLEFVPKEADYYLFKDRSYSSYSKLYSGYTQLCLFDDLCLIVEHEKATSLIMYTVPGTTCSSILSLFVVKGTVSPEDYANQMEAAQKELKIAWSLLENESNFLKEKANTLSALGEVALRRGEANPERYYIQASSFLESLQGEIHKQRIADMYPLLIRTSGFRNVKICICLEGSDKIKAIEYGEKALSSYQTLLKKLISETQSPSKSVETQTSSDSESSSATQIDPSIQRKKSERSMLIKILSKLQFKLDDLKAGSPTSPNLEGTSVAPAGHRDGKGKMSRLIQVLKSEKQFDN</sequence>
<dbReference type="PANTHER" id="PTHR15081">
    <property type="entry name" value="NUCLEAR AUTOANTIGENIC SPERM PROTEIN NASP -RELATED"/>
    <property type="match status" value="1"/>
</dbReference>
<dbReference type="GO" id="GO:0034080">
    <property type="term" value="P:CENP-A containing chromatin assembly"/>
    <property type="evidence" value="ECO:0007669"/>
    <property type="project" value="TreeGrafter"/>
</dbReference>
<evidence type="ECO:0000256" key="1">
    <source>
        <dbReference type="ARBA" id="ARBA00022737"/>
    </source>
</evidence>
<protein>
    <submittedName>
        <fullName evidence="4">Uncharacterized protein</fullName>
    </submittedName>
</protein>
<organism evidence="4">
    <name type="scientific">Salix viminalis</name>
    <name type="common">Common osier</name>
    <name type="synonym">Basket willow</name>
    <dbReference type="NCBI Taxonomy" id="40686"/>
    <lineage>
        <taxon>Eukaryota</taxon>
        <taxon>Viridiplantae</taxon>
        <taxon>Streptophyta</taxon>
        <taxon>Embryophyta</taxon>
        <taxon>Tracheophyta</taxon>
        <taxon>Spermatophyta</taxon>
        <taxon>Magnoliopsida</taxon>
        <taxon>eudicotyledons</taxon>
        <taxon>Gunneridae</taxon>
        <taxon>Pentapetalae</taxon>
        <taxon>rosids</taxon>
        <taxon>fabids</taxon>
        <taxon>Malpighiales</taxon>
        <taxon>Salicaceae</taxon>
        <taxon>Saliceae</taxon>
        <taxon>Salix</taxon>
    </lineage>
</organism>
<keyword evidence="1" id="KW-0677">Repeat</keyword>
<gene>
    <name evidence="4" type="ORF">SVIM_LOCUS367785</name>
</gene>
<dbReference type="EMBL" id="CAADRP010001818">
    <property type="protein sequence ID" value="VFU53069.1"/>
    <property type="molecule type" value="Genomic_DNA"/>
</dbReference>
<evidence type="ECO:0000256" key="2">
    <source>
        <dbReference type="ARBA" id="ARBA00022803"/>
    </source>
</evidence>
<dbReference type="GO" id="GO:0006335">
    <property type="term" value="P:DNA replication-dependent chromatin assembly"/>
    <property type="evidence" value="ECO:0007669"/>
    <property type="project" value="TreeGrafter"/>
</dbReference>
<feature type="region of interest" description="Disordered" evidence="3">
    <location>
        <begin position="274"/>
        <end position="304"/>
    </location>
</feature>
<evidence type="ECO:0000313" key="4">
    <source>
        <dbReference type="EMBL" id="VFU53069.1"/>
    </source>
</evidence>
<proteinExistence type="predicted"/>
<accession>A0A6N2MGN8</accession>
<dbReference type="GO" id="GO:0042393">
    <property type="term" value="F:histone binding"/>
    <property type="evidence" value="ECO:0007669"/>
    <property type="project" value="TreeGrafter"/>
</dbReference>
<dbReference type="InterPro" id="IPR051730">
    <property type="entry name" value="NASP-like"/>
</dbReference>
<dbReference type="PANTHER" id="PTHR15081:SF1">
    <property type="entry name" value="NUCLEAR AUTOANTIGENIC SPERM PROTEIN"/>
    <property type="match status" value="1"/>
</dbReference>
<dbReference type="GO" id="GO:0005654">
    <property type="term" value="C:nucleoplasm"/>
    <property type="evidence" value="ECO:0007669"/>
    <property type="project" value="TreeGrafter"/>
</dbReference>
<feature type="compositionally biased region" description="Low complexity" evidence="3">
    <location>
        <begin position="280"/>
        <end position="293"/>
    </location>
</feature>